<dbReference type="Gene3D" id="1.20.1110.10">
    <property type="entry name" value="Calcium-transporting ATPase, transmembrane domain"/>
    <property type="match status" value="1"/>
</dbReference>
<feature type="compositionally biased region" description="Basic and acidic residues" evidence="6">
    <location>
        <begin position="368"/>
        <end position="382"/>
    </location>
</feature>
<dbReference type="InterPro" id="IPR010929">
    <property type="entry name" value="PDR_CDR_ABC"/>
</dbReference>
<evidence type="ECO:0000259" key="8">
    <source>
        <dbReference type="Pfam" id="PF00005"/>
    </source>
</evidence>
<dbReference type="GO" id="GO:0016887">
    <property type="term" value="F:ATP hydrolysis activity"/>
    <property type="evidence" value="ECO:0007669"/>
    <property type="project" value="InterPro"/>
</dbReference>
<gene>
    <name evidence="12" type="ORF">NLJ89_g8894</name>
</gene>
<name>A0A9W8JTH9_9AGAR</name>
<feature type="domain" description="ABC-2 type transporter transmembrane" evidence="9">
    <location>
        <begin position="54"/>
        <end position="264"/>
    </location>
</feature>
<evidence type="ECO:0000256" key="4">
    <source>
        <dbReference type="ARBA" id="ARBA00022989"/>
    </source>
</evidence>
<evidence type="ECO:0000256" key="1">
    <source>
        <dbReference type="ARBA" id="ARBA00004141"/>
    </source>
</evidence>
<dbReference type="InterPro" id="IPR027417">
    <property type="entry name" value="P-loop_NTPase"/>
</dbReference>
<comment type="subcellular location">
    <subcellularLocation>
        <location evidence="1">Membrane</location>
        <topology evidence="1">Multi-pass membrane protein</topology>
    </subcellularLocation>
</comment>
<dbReference type="Pfam" id="PF01061">
    <property type="entry name" value="ABC2_membrane"/>
    <property type="match status" value="1"/>
</dbReference>
<dbReference type="SUPFAM" id="SSF52540">
    <property type="entry name" value="P-loop containing nucleoside triphosphate hydrolases"/>
    <property type="match status" value="1"/>
</dbReference>
<feature type="region of interest" description="Disordered" evidence="6">
    <location>
        <begin position="360"/>
        <end position="389"/>
    </location>
</feature>
<keyword evidence="13" id="KW-1185">Reference proteome</keyword>
<feature type="transmembrane region" description="Helical" evidence="7">
    <location>
        <begin position="321"/>
        <end position="341"/>
    </location>
</feature>
<dbReference type="InterPro" id="IPR043926">
    <property type="entry name" value="ABCG_dom"/>
</dbReference>
<dbReference type="PANTHER" id="PTHR19241">
    <property type="entry name" value="ATP-BINDING CASSETTE TRANSPORTER"/>
    <property type="match status" value="1"/>
</dbReference>
<dbReference type="GO" id="GO:0016020">
    <property type="term" value="C:membrane"/>
    <property type="evidence" value="ECO:0007669"/>
    <property type="project" value="UniProtKB-SubCell"/>
</dbReference>
<organism evidence="12 13">
    <name type="scientific">Agrocybe chaxingu</name>
    <dbReference type="NCBI Taxonomy" id="84603"/>
    <lineage>
        <taxon>Eukaryota</taxon>
        <taxon>Fungi</taxon>
        <taxon>Dikarya</taxon>
        <taxon>Basidiomycota</taxon>
        <taxon>Agaricomycotina</taxon>
        <taxon>Agaricomycetes</taxon>
        <taxon>Agaricomycetidae</taxon>
        <taxon>Agaricales</taxon>
        <taxon>Agaricineae</taxon>
        <taxon>Strophariaceae</taxon>
        <taxon>Agrocybe</taxon>
    </lineage>
</organism>
<dbReference type="GO" id="GO:0005524">
    <property type="term" value="F:ATP binding"/>
    <property type="evidence" value="ECO:0007669"/>
    <property type="project" value="InterPro"/>
</dbReference>
<dbReference type="OrthoDB" id="245989at2759"/>
<evidence type="ECO:0008006" key="14">
    <source>
        <dbReference type="Google" id="ProtNLM"/>
    </source>
</evidence>
<evidence type="ECO:0000256" key="5">
    <source>
        <dbReference type="ARBA" id="ARBA00023136"/>
    </source>
</evidence>
<feature type="transmembrane region" description="Helical" evidence="7">
    <location>
        <begin position="648"/>
        <end position="668"/>
    </location>
</feature>
<evidence type="ECO:0000313" key="12">
    <source>
        <dbReference type="EMBL" id="KAJ3502427.1"/>
    </source>
</evidence>
<protein>
    <recommendedName>
        <fullName evidence="14">ABC transporter domain-containing protein</fullName>
    </recommendedName>
</protein>
<keyword evidence="3 7" id="KW-0812">Transmembrane</keyword>
<feature type="domain" description="ABC transporter family G" evidence="11">
    <location>
        <begin position="526"/>
        <end position="588"/>
    </location>
</feature>
<evidence type="ECO:0000259" key="9">
    <source>
        <dbReference type="Pfam" id="PF01061"/>
    </source>
</evidence>
<dbReference type="Pfam" id="PF00005">
    <property type="entry name" value="ABC_tran"/>
    <property type="match status" value="1"/>
</dbReference>
<keyword evidence="2" id="KW-0813">Transport</keyword>
<dbReference type="InterPro" id="IPR013525">
    <property type="entry name" value="ABC2_TM"/>
</dbReference>
<feature type="region of interest" description="Disordered" evidence="6">
    <location>
        <begin position="784"/>
        <end position="805"/>
    </location>
</feature>
<dbReference type="EMBL" id="JANKHO010001284">
    <property type="protein sequence ID" value="KAJ3502427.1"/>
    <property type="molecule type" value="Genomic_DNA"/>
</dbReference>
<sequence length="805" mass="88997">MNSELGLLNKSEIETYRDEHVGKAHKKDAYVQSARAEFAKRSHKNSPYLLSIPQQIKAVMVRRVQIIKGNALATGLNLVSFIFQGIIMGTVFLNSKDATSAYFSRGGVLYFALLFSALSAMAEIPSLYSQRPIVLRHDQAALYHPFVEAMALTLVDFPISLVTTIVFANILYWMVGLQASADQFFVFLLFLFSMTLTMKGWFRATAAAFKSEATAQTVAGISVLALAIYTGYTIPKPSMIGALRWITYINPLKYGFESIMTNEFRTIDGVCSNLVPQGPGYENITLDNQVCTTVGSLPGRSTVDGNRFVELSYGFKWSNTWMNFGIVVAFGAAFLAALLIFTEFNTSLSTDTSVVLFKRSTKPKPKRKAGDEEKGDFSDEKTPTGSVALQKRPSSNDIVAPAMTDIFSWQNINYTVPIPGKEDRQLLDSVSGYVAPGKLTALMGESGAGKTTLLNVLAMRTDTGVITGDLFVNGQAVPADFQSQTGYVQQMDTHVPFNTVREALLFSAKLRQPPSVPLSEKEAYIHQPSSELFQVFDRLLLLRKGGQTVYFGDIGHNATTLIDYFYKNGARECQPEENPAEYMLDVIGAGATATSAQDWYALWKTSPEVKALQEELYSIHVEGRNRPAVEAAFHSEFATFFFMERPSFALMGAFAVAQVVSSIIAAYGDWGFTQIHSISGGWIGIIWVWNIIWFIPLDWIKFAMKATVIKRLHERRLGKTRQEVAAKAAGVPITRTQSRAASIHESLYSNRTNFLKKAARKVGFKGKVKVHPEELQRFSSIQAHRSGQTLARHPSRQHGAVGAAA</sequence>
<feature type="transmembrane region" description="Helical" evidence="7">
    <location>
        <begin position="108"/>
        <end position="128"/>
    </location>
</feature>
<feature type="domain" description="ABC transporter" evidence="8">
    <location>
        <begin position="427"/>
        <end position="520"/>
    </location>
</feature>
<feature type="transmembrane region" description="Helical" evidence="7">
    <location>
        <begin position="680"/>
        <end position="700"/>
    </location>
</feature>
<evidence type="ECO:0000256" key="2">
    <source>
        <dbReference type="ARBA" id="ARBA00022448"/>
    </source>
</evidence>
<evidence type="ECO:0000259" key="11">
    <source>
        <dbReference type="Pfam" id="PF19055"/>
    </source>
</evidence>
<feature type="transmembrane region" description="Helical" evidence="7">
    <location>
        <begin position="71"/>
        <end position="93"/>
    </location>
</feature>
<dbReference type="Proteomes" id="UP001148786">
    <property type="component" value="Unassembled WGS sequence"/>
</dbReference>
<keyword evidence="5 7" id="KW-0472">Membrane</keyword>
<evidence type="ECO:0000256" key="3">
    <source>
        <dbReference type="ARBA" id="ARBA00022692"/>
    </source>
</evidence>
<dbReference type="InterPro" id="IPR003439">
    <property type="entry name" value="ABC_transporter-like_ATP-bd"/>
</dbReference>
<proteinExistence type="predicted"/>
<evidence type="ECO:0000259" key="10">
    <source>
        <dbReference type="Pfam" id="PF06422"/>
    </source>
</evidence>
<feature type="transmembrane region" description="Helical" evidence="7">
    <location>
        <begin position="149"/>
        <end position="172"/>
    </location>
</feature>
<dbReference type="Pfam" id="PF19055">
    <property type="entry name" value="ABC2_membrane_7"/>
    <property type="match status" value="1"/>
</dbReference>
<dbReference type="GO" id="GO:0140359">
    <property type="term" value="F:ABC-type transporter activity"/>
    <property type="evidence" value="ECO:0007669"/>
    <property type="project" value="InterPro"/>
</dbReference>
<keyword evidence="4 7" id="KW-1133">Transmembrane helix</keyword>
<dbReference type="Pfam" id="PF06422">
    <property type="entry name" value="PDR_CDR"/>
    <property type="match status" value="1"/>
</dbReference>
<evidence type="ECO:0000256" key="6">
    <source>
        <dbReference type="SAM" id="MobiDB-lite"/>
    </source>
</evidence>
<dbReference type="AlphaFoldDB" id="A0A9W8JTH9"/>
<evidence type="ECO:0000313" key="13">
    <source>
        <dbReference type="Proteomes" id="UP001148786"/>
    </source>
</evidence>
<accession>A0A9W8JTH9</accession>
<evidence type="ECO:0000256" key="7">
    <source>
        <dbReference type="SAM" id="Phobius"/>
    </source>
</evidence>
<feature type="transmembrane region" description="Helical" evidence="7">
    <location>
        <begin position="214"/>
        <end position="234"/>
    </location>
</feature>
<feature type="domain" description="CDR ABC transporter" evidence="10">
    <location>
        <begin position="275"/>
        <end position="365"/>
    </location>
</feature>
<reference evidence="12" key="1">
    <citation type="submission" date="2022-07" db="EMBL/GenBank/DDBJ databases">
        <title>Genome Sequence of Agrocybe chaxingu.</title>
        <authorList>
            <person name="Buettner E."/>
        </authorList>
    </citation>
    <scope>NUCLEOTIDE SEQUENCE</scope>
    <source>
        <strain evidence="12">MP-N11</strain>
    </source>
</reference>
<comment type="caution">
    <text evidence="12">The sequence shown here is derived from an EMBL/GenBank/DDBJ whole genome shotgun (WGS) entry which is preliminary data.</text>
</comment>
<feature type="transmembrane region" description="Helical" evidence="7">
    <location>
        <begin position="184"/>
        <end position="202"/>
    </location>
</feature>
<dbReference type="Gene3D" id="3.40.50.300">
    <property type="entry name" value="P-loop containing nucleotide triphosphate hydrolases"/>
    <property type="match status" value="1"/>
</dbReference>